<evidence type="ECO:0000313" key="1">
    <source>
        <dbReference type="EMBL" id="OWK46475.1"/>
    </source>
</evidence>
<proteinExistence type="predicted"/>
<dbReference type="EMBL" id="NIDE01000001">
    <property type="protein sequence ID" value="OWK46475.1"/>
    <property type="molecule type" value="Genomic_DNA"/>
</dbReference>
<organism evidence="1 2">
    <name type="scientific">Fimbriiglobus ruber</name>
    <dbReference type="NCBI Taxonomy" id="1908690"/>
    <lineage>
        <taxon>Bacteria</taxon>
        <taxon>Pseudomonadati</taxon>
        <taxon>Planctomycetota</taxon>
        <taxon>Planctomycetia</taxon>
        <taxon>Gemmatales</taxon>
        <taxon>Gemmataceae</taxon>
        <taxon>Fimbriiglobus</taxon>
    </lineage>
</organism>
<evidence type="ECO:0000313" key="2">
    <source>
        <dbReference type="Proteomes" id="UP000214646"/>
    </source>
</evidence>
<protein>
    <submittedName>
        <fullName evidence="1">Uncharacterized protein</fullName>
    </submittedName>
</protein>
<dbReference type="Proteomes" id="UP000214646">
    <property type="component" value="Unassembled WGS sequence"/>
</dbReference>
<sequence>MSDRVKLKNGADVSFAAAAEIMLGVQKVLAMSSGGAFAYGEKCLTVLHRACSKAIPIDPLDRKIIIDLMRAGLVKIDGTYTDDVKNVVLSCYSPILGELSSPFQDPTLGDRLAARTKFTSALRDEDALEQMQEGLKRLIERKGGKDQERG</sequence>
<accession>A0A225EDH2</accession>
<keyword evidence="2" id="KW-1185">Reference proteome</keyword>
<gene>
    <name evidence="1" type="ORF">FRUB_00174</name>
</gene>
<dbReference type="RefSeq" id="WP_088251695.1">
    <property type="nucleotide sequence ID" value="NZ_NIDE01000001.1"/>
</dbReference>
<dbReference type="AlphaFoldDB" id="A0A225EDH2"/>
<name>A0A225EDH2_9BACT</name>
<reference evidence="2" key="1">
    <citation type="submission" date="2017-06" db="EMBL/GenBank/DDBJ databases">
        <title>Genome analysis of Fimbriiglobus ruber SP5, the first member of the order Planctomycetales with confirmed chitinolytic capability.</title>
        <authorList>
            <person name="Ravin N.V."/>
            <person name="Rakitin A.L."/>
            <person name="Ivanova A.A."/>
            <person name="Beletsky A.V."/>
            <person name="Kulichevskaya I.S."/>
            <person name="Mardanov A.V."/>
            <person name="Dedysh S.N."/>
        </authorList>
    </citation>
    <scope>NUCLEOTIDE SEQUENCE [LARGE SCALE GENOMIC DNA]</scope>
    <source>
        <strain evidence="2">SP5</strain>
    </source>
</reference>
<comment type="caution">
    <text evidence="1">The sequence shown here is derived from an EMBL/GenBank/DDBJ whole genome shotgun (WGS) entry which is preliminary data.</text>
</comment>